<dbReference type="InterPro" id="IPR008909">
    <property type="entry name" value="DALR_anticod-bd"/>
</dbReference>
<evidence type="ECO:0000259" key="9">
    <source>
        <dbReference type="SMART" id="SM00836"/>
    </source>
</evidence>
<keyword evidence="7" id="KW-0030">Aminoacyl-tRNA synthetase</keyword>
<accession>A0A0F9RMA9</accession>
<dbReference type="InterPro" id="IPR001278">
    <property type="entry name" value="Arg-tRNA-ligase"/>
</dbReference>
<organism evidence="11">
    <name type="scientific">marine sediment metagenome</name>
    <dbReference type="NCBI Taxonomy" id="412755"/>
    <lineage>
        <taxon>unclassified sequences</taxon>
        <taxon>metagenomes</taxon>
        <taxon>ecological metagenomes</taxon>
    </lineage>
</organism>
<dbReference type="EMBL" id="LAZR01000868">
    <property type="protein sequence ID" value="KKN55864.1"/>
    <property type="molecule type" value="Genomic_DNA"/>
</dbReference>
<evidence type="ECO:0000313" key="11">
    <source>
        <dbReference type="EMBL" id="KKN55864.1"/>
    </source>
</evidence>
<dbReference type="PANTHER" id="PTHR11956">
    <property type="entry name" value="ARGINYL-TRNA SYNTHETASE"/>
    <property type="match status" value="1"/>
</dbReference>
<comment type="caution">
    <text evidence="11">The sequence shown here is derived from an EMBL/GenBank/DDBJ whole genome shotgun (WGS) entry which is preliminary data.</text>
</comment>
<comment type="catalytic activity">
    <reaction evidence="8">
        <text>tRNA(Arg) + L-arginine + ATP = L-arginyl-tRNA(Arg) + AMP + diphosphate</text>
        <dbReference type="Rhea" id="RHEA:20301"/>
        <dbReference type="Rhea" id="RHEA-COMP:9658"/>
        <dbReference type="Rhea" id="RHEA-COMP:9673"/>
        <dbReference type="ChEBI" id="CHEBI:30616"/>
        <dbReference type="ChEBI" id="CHEBI:32682"/>
        <dbReference type="ChEBI" id="CHEBI:33019"/>
        <dbReference type="ChEBI" id="CHEBI:78442"/>
        <dbReference type="ChEBI" id="CHEBI:78513"/>
        <dbReference type="ChEBI" id="CHEBI:456215"/>
        <dbReference type="EC" id="6.1.1.19"/>
    </reaction>
</comment>
<dbReference type="SMART" id="SM00836">
    <property type="entry name" value="DALR_1"/>
    <property type="match status" value="1"/>
</dbReference>
<dbReference type="Pfam" id="PF00750">
    <property type="entry name" value="tRNA-synt_1d"/>
    <property type="match status" value="1"/>
</dbReference>
<dbReference type="NCBIfam" id="TIGR00456">
    <property type="entry name" value="argS"/>
    <property type="match status" value="1"/>
</dbReference>
<dbReference type="SUPFAM" id="SSF52374">
    <property type="entry name" value="Nucleotidylyl transferase"/>
    <property type="match status" value="1"/>
</dbReference>
<dbReference type="Gene3D" id="3.30.1360.70">
    <property type="entry name" value="Arginyl tRNA synthetase N-terminal domain"/>
    <property type="match status" value="1"/>
</dbReference>
<dbReference type="EC" id="6.1.1.19" evidence="2"/>
<name>A0A0F9RMA9_9ZZZZ</name>
<dbReference type="FunFam" id="1.10.730.10:FF:000006">
    <property type="entry name" value="Arginyl-tRNA synthetase 2, mitochondrial"/>
    <property type="match status" value="1"/>
</dbReference>
<dbReference type="Pfam" id="PF03485">
    <property type="entry name" value="Arg_tRNA_synt_N"/>
    <property type="match status" value="1"/>
</dbReference>
<feature type="domain" description="DALR anticodon binding" evidence="9">
    <location>
        <begin position="451"/>
        <end position="566"/>
    </location>
</feature>
<evidence type="ECO:0000256" key="8">
    <source>
        <dbReference type="ARBA" id="ARBA00049339"/>
    </source>
</evidence>
<dbReference type="GO" id="GO:0006420">
    <property type="term" value="P:arginyl-tRNA aminoacylation"/>
    <property type="evidence" value="ECO:0007669"/>
    <property type="project" value="InterPro"/>
</dbReference>
<dbReference type="InterPro" id="IPR005148">
    <property type="entry name" value="Arg-tRNA-synth_N"/>
</dbReference>
<feature type="domain" description="Arginyl tRNA synthetase N-terminal" evidence="10">
    <location>
        <begin position="7"/>
        <end position="86"/>
    </location>
</feature>
<dbReference type="SUPFAM" id="SSF47323">
    <property type="entry name" value="Anticodon-binding domain of a subclass of class I aminoacyl-tRNA synthetases"/>
    <property type="match status" value="1"/>
</dbReference>
<dbReference type="Gene3D" id="3.40.50.620">
    <property type="entry name" value="HUPs"/>
    <property type="match status" value="1"/>
</dbReference>
<dbReference type="Pfam" id="PF05746">
    <property type="entry name" value="DALR_1"/>
    <property type="match status" value="1"/>
</dbReference>
<keyword evidence="4" id="KW-0547">Nucleotide-binding</keyword>
<dbReference type="InterPro" id="IPR009080">
    <property type="entry name" value="tRNAsynth_Ia_anticodon-bd"/>
</dbReference>
<dbReference type="PANTHER" id="PTHR11956:SF5">
    <property type="entry name" value="ARGININE--TRNA LIGASE, CYTOPLASMIC"/>
    <property type="match status" value="1"/>
</dbReference>
<dbReference type="InterPro" id="IPR035684">
    <property type="entry name" value="ArgRS_core"/>
</dbReference>
<dbReference type="AlphaFoldDB" id="A0A0F9RMA9"/>
<dbReference type="InterPro" id="IPR036695">
    <property type="entry name" value="Arg-tRNA-synth_N_sf"/>
</dbReference>
<proteinExistence type="inferred from homology"/>
<keyword evidence="5" id="KW-0067">ATP-binding</keyword>
<protein>
    <recommendedName>
        <fullName evidence="2">arginine--tRNA ligase</fullName>
        <ecNumber evidence="2">6.1.1.19</ecNumber>
    </recommendedName>
</protein>
<evidence type="ECO:0000256" key="3">
    <source>
        <dbReference type="ARBA" id="ARBA00022598"/>
    </source>
</evidence>
<sequence>MLIIDKKTIAEILLEHISGLNLKEIVNLLEIPPSEIEFNYAFPCFRMARLEKKSPDLIAKELENKIRNTEFLDNVKAIGPYLNLKIKSRYILDNILEFENDYGRIRDSNQKFRIVIEYPSPNTNKPLHFGHVRNILLGKSVSNLLEYKGHKVFQVNLYNDRGIHICKSMLAYKKFGKNKEPNKKSDHFVGDYYVKYSEMEKKDENLLNEAHTLLRLWEAADLDIRALWKKMNKWAINGFNITYKKLGISFETTYFESDLYKEGKSIIIENLDKGIFERVEDGAIIARLKEKYNLPDKYLIRSDGTSIYITQDIYLAYKKKEDFNYDRSIYVVADEQIQHFKWLFAILDMVGFKEDNFHLSYGMISLPSGKMKSREGTVVDADDVIEEVESFAFREVNKRYPSLSEKEKMRRATIIGLAALKFFILKYSAVKGFVFKPDESIAFEGETGPYIQYCFARIISIISKSGMKIDNNIKWSLLSHEKELNLIKQLNYFPEIIDTAEKTYNIHLIAQYLLNLCQTFNVFYSACQVINDDKELEKARLVLIRCVQIVIKIGLNILGIETLDQM</sequence>
<dbReference type="GO" id="GO:0004814">
    <property type="term" value="F:arginine-tRNA ligase activity"/>
    <property type="evidence" value="ECO:0007669"/>
    <property type="project" value="UniProtKB-EC"/>
</dbReference>
<dbReference type="InterPro" id="IPR014729">
    <property type="entry name" value="Rossmann-like_a/b/a_fold"/>
</dbReference>
<dbReference type="GO" id="GO:0005524">
    <property type="term" value="F:ATP binding"/>
    <property type="evidence" value="ECO:0007669"/>
    <property type="project" value="UniProtKB-KW"/>
</dbReference>
<evidence type="ECO:0000256" key="5">
    <source>
        <dbReference type="ARBA" id="ARBA00022840"/>
    </source>
</evidence>
<evidence type="ECO:0000256" key="7">
    <source>
        <dbReference type="ARBA" id="ARBA00023146"/>
    </source>
</evidence>
<dbReference type="SUPFAM" id="SSF55190">
    <property type="entry name" value="Arginyl-tRNA synthetase (ArgRS), N-terminal 'additional' domain"/>
    <property type="match status" value="1"/>
</dbReference>
<evidence type="ECO:0000256" key="2">
    <source>
        <dbReference type="ARBA" id="ARBA00012837"/>
    </source>
</evidence>
<dbReference type="GO" id="GO:0005737">
    <property type="term" value="C:cytoplasm"/>
    <property type="evidence" value="ECO:0007669"/>
    <property type="project" value="InterPro"/>
</dbReference>
<keyword evidence="6" id="KW-0648">Protein biosynthesis</keyword>
<evidence type="ECO:0000259" key="10">
    <source>
        <dbReference type="SMART" id="SM01016"/>
    </source>
</evidence>
<comment type="similarity">
    <text evidence="1">Belongs to the class-I aminoacyl-tRNA synthetase family.</text>
</comment>
<evidence type="ECO:0000256" key="1">
    <source>
        <dbReference type="ARBA" id="ARBA00005594"/>
    </source>
</evidence>
<dbReference type="SMART" id="SM01016">
    <property type="entry name" value="Arg_tRNA_synt_N"/>
    <property type="match status" value="1"/>
</dbReference>
<dbReference type="PRINTS" id="PR01038">
    <property type="entry name" value="TRNASYNTHARG"/>
</dbReference>
<reference evidence="11" key="1">
    <citation type="journal article" date="2015" name="Nature">
        <title>Complex archaea that bridge the gap between prokaryotes and eukaryotes.</title>
        <authorList>
            <person name="Spang A."/>
            <person name="Saw J.H."/>
            <person name="Jorgensen S.L."/>
            <person name="Zaremba-Niedzwiedzka K."/>
            <person name="Martijn J."/>
            <person name="Lind A.E."/>
            <person name="van Eijk R."/>
            <person name="Schleper C."/>
            <person name="Guy L."/>
            <person name="Ettema T.J."/>
        </authorList>
    </citation>
    <scope>NUCLEOTIDE SEQUENCE</scope>
</reference>
<dbReference type="HAMAP" id="MF_00123">
    <property type="entry name" value="Arg_tRNA_synth"/>
    <property type="match status" value="1"/>
</dbReference>
<dbReference type="Gene3D" id="1.10.730.10">
    <property type="entry name" value="Isoleucyl-tRNA Synthetase, Domain 1"/>
    <property type="match status" value="1"/>
</dbReference>
<gene>
    <name evidence="11" type="ORF">LCGC14_0578050</name>
</gene>
<evidence type="ECO:0000256" key="6">
    <source>
        <dbReference type="ARBA" id="ARBA00022917"/>
    </source>
</evidence>
<keyword evidence="3" id="KW-0436">Ligase</keyword>
<evidence type="ECO:0000256" key="4">
    <source>
        <dbReference type="ARBA" id="ARBA00022741"/>
    </source>
</evidence>